<accession>A0A074MWB1</accession>
<keyword evidence="11" id="KW-1185">Reference proteome</keyword>
<evidence type="ECO:0000256" key="4">
    <source>
        <dbReference type="ARBA" id="ARBA00022692"/>
    </source>
</evidence>
<dbReference type="PANTHER" id="PTHR48090:SF3">
    <property type="entry name" value="UNDECAPRENYL-PHOSPHATE 4-DEOXY-4-FORMAMIDO-L-ARABINOSE TRANSFERASE"/>
    <property type="match status" value="1"/>
</dbReference>
<dbReference type="InterPro" id="IPR029044">
    <property type="entry name" value="Nucleotide-diphossugar_trans"/>
</dbReference>
<dbReference type="EMBL" id="JMIX01000001">
    <property type="protein sequence ID" value="KEO99301.1"/>
    <property type="molecule type" value="Genomic_DNA"/>
</dbReference>
<evidence type="ECO:0000256" key="7">
    <source>
        <dbReference type="ARBA" id="ARBA00023136"/>
    </source>
</evidence>
<organism evidence="10 11">
    <name type="scientific">Erythrobacter litoralis</name>
    <dbReference type="NCBI Taxonomy" id="39960"/>
    <lineage>
        <taxon>Bacteria</taxon>
        <taxon>Pseudomonadati</taxon>
        <taxon>Pseudomonadota</taxon>
        <taxon>Alphaproteobacteria</taxon>
        <taxon>Sphingomonadales</taxon>
        <taxon>Erythrobacteraceae</taxon>
        <taxon>Erythrobacter/Porphyrobacter group</taxon>
        <taxon>Erythrobacter</taxon>
    </lineage>
</organism>
<keyword evidence="4 8" id="KW-0812">Transmembrane</keyword>
<dbReference type="InterPro" id="IPR001173">
    <property type="entry name" value="Glyco_trans_2-like"/>
</dbReference>
<dbReference type="GO" id="GO:0009103">
    <property type="term" value="P:lipopolysaccharide biosynthetic process"/>
    <property type="evidence" value="ECO:0007669"/>
    <property type="project" value="UniProtKB-KW"/>
</dbReference>
<reference evidence="10 11" key="1">
    <citation type="submission" date="2014-04" db="EMBL/GenBank/DDBJ databases">
        <title>A comprehensive comparison of genomes of Erythrobacter spp. Strains.</title>
        <authorList>
            <person name="Zheng Q."/>
        </authorList>
    </citation>
    <scope>NUCLEOTIDE SEQUENCE [LARGE SCALE GENOMIC DNA]</scope>
    <source>
        <strain evidence="10 11">DSM 8509</strain>
    </source>
</reference>
<dbReference type="Gene3D" id="3.90.550.10">
    <property type="entry name" value="Spore Coat Polysaccharide Biosynthesis Protein SpsA, Chain A"/>
    <property type="match status" value="1"/>
</dbReference>
<dbReference type="AlphaFoldDB" id="A0A074MWB1"/>
<evidence type="ECO:0000256" key="6">
    <source>
        <dbReference type="ARBA" id="ARBA00022989"/>
    </source>
</evidence>
<keyword evidence="5" id="KW-0448">Lipopolysaccharide biosynthesis</keyword>
<dbReference type="GO" id="GO:0005886">
    <property type="term" value="C:plasma membrane"/>
    <property type="evidence" value="ECO:0007669"/>
    <property type="project" value="TreeGrafter"/>
</dbReference>
<keyword evidence="3 10" id="KW-0808">Transferase</keyword>
<keyword evidence="6 8" id="KW-1133">Transmembrane helix</keyword>
<feature type="transmembrane region" description="Helical" evidence="8">
    <location>
        <begin position="269"/>
        <end position="292"/>
    </location>
</feature>
<evidence type="ECO:0000259" key="9">
    <source>
        <dbReference type="Pfam" id="PF00535"/>
    </source>
</evidence>
<dbReference type="SUPFAM" id="SSF53448">
    <property type="entry name" value="Nucleotide-diphospho-sugar transferases"/>
    <property type="match status" value="1"/>
</dbReference>
<keyword evidence="2" id="KW-0328">Glycosyltransferase</keyword>
<evidence type="ECO:0000256" key="8">
    <source>
        <dbReference type="SAM" id="Phobius"/>
    </source>
</evidence>
<keyword evidence="7 8" id="KW-0472">Membrane</keyword>
<proteinExistence type="predicted"/>
<evidence type="ECO:0000313" key="10">
    <source>
        <dbReference type="EMBL" id="KEO99301.1"/>
    </source>
</evidence>
<sequence>MDCSFVIPFFNERESLEILYHEIAGECARLDLRIEFVFVDDGSTDGGREVIDRLAAADERISLVRFRRNFGKSAALSAGFREAAGDVVFTMDADLQDNPCEIGNFLSALEQGHDCVTGWKQVRNDPLDKTLPSKLFNGAVNKAFGLSINDHNCGFKAYRRELLGELEMYGELHRFVPALLHARGYRVGQIAVEHRARRFGKSKFGTKRLIKGALDLMTVWLTTRYAARPLHLFGGGGLALSALGFAILGYLSVLWVLGLGPIGDRPLLMLGMLLVLFGGQMISVGLVAEVILRRTIGERDKYSIAERLGSIQRRELQHEVERQIAR</sequence>
<evidence type="ECO:0000256" key="3">
    <source>
        <dbReference type="ARBA" id="ARBA00022679"/>
    </source>
</evidence>
<keyword evidence="1" id="KW-1003">Cell membrane</keyword>
<dbReference type="Pfam" id="PF00535">
    <property type="entry name" value="Glycos_transf_2"/>
    <property type="match status" value="1"/>
</dbReference>
<dbReference type="PANTHER" id="PTHR48090">
    <property type="entry name" value="UNDECAPRENYL-PHOSPHATE 4-DEOXY-4-FORMAMIDO-L-ARABINOSE TRANSFERASE-RELATED"/>
    <property type="match status" value="1"/>
</dbReference>
<evidence type="ECO:0000256" key="5">
    <source>
        <dbReference type="ARBA" id="ARBA00022985"/>
    </source>
</evidence>
<comment type="caution">
    <text evidence="10">The sequence shown here is derived from an EMBL/GenBank/DDBJ whole genome shotgun (WGS) entry which is preliminary data.</text>
</comment>
<feature type="transmembrane region" description="Helical" evidence="8">
    <location>
        <begin position="232"/>
        <end position="257"/>
    </location>
</feature>
<dbReference type="InterPro" id="IPR050256">
    <property type="entry name" value="Glycosyltransferase_2"/>
</dbReference>
<gene>
    <name evidence="10" type="ORF">EH32_00300</name>
</gene>
<evidence type="ECO:0000256" key="2">
    <source>
        <dbReference type="ARBA" id="ARBA00022676"/>
    </source>
</evidence>
<evidence type="ECO:0000256" key="1">
    <source>
        <dbReference type="ARBA" id="ARBA00022475"/>
    </source>
</evidence>
<name>A0A074MWB1_9SPHN</name>
<protein>
    <submittedName>
        <fullName evidence="10">Glycosyl transferase family 2</fullName>
    </submittedName>
</protein>
<dbReference type="GO" id="GO:0099621">
    <property type="term" value="F:undecaprenyl-phosphate 4-deoxy-4-formamido-L-arabinose transferase activity"/>
    <property type="evidence" value="ECO:0007669"/>
    <property type="project" value="TreeGrafter"/>
</dbReference>
<evidence type="ECO:0000313" key="11">
    <source>
        <dbReference type="Proteomes" id="UP000027866"/>
    </source>
</evidence>
<dbReference type="Proteomes" id="UP000027866">
    <property type="component" value="Unassembled WGS sequence"/>
</dbReference>
<dbReference type="CDD" id="cd04187">
    <property type="entry name" value="DPM1_like_bac"/>
    <property type="match status" value="1"/>
</dbReference>
<feature type="domain" description="Glycosyltransferase 2-like" evidence="9">
    <location>
        <begin position="4"/>
        <end position="165"/>
    </location>
</feature>